<reference evidence="1 2" key="1">
    <citation type="submission" date="2024-03" db="EMBL/GenBank/DDBJ databases">
        <title>Novel species of the genus Variovorax.</title>
        <authorList>
            <person name="Liu Q."/>
            <person name="Xin Y.-H."/>
        </authorList>
    </citation>
    <scope>NUCLEOTIDE SEQUENCE [LARGE SCALE GENOMIC DNA]</scope>
    <source>
        <strain evidence="1 2">KACC 18501</strain>
    </source>
</reference>
<evidence type="ECO:0000313" key="1">
    <source>
        <dbReference type="EMBL" id="MEJ8823562.1"/>
    </source>
</evidence>
<organism evidence="1 2">
    <name type="scientific">Variovorax humicola</name>
    <dbReference type="NCBI Taxonomy" id="1769758"/>
    <lineage>
        <taxon>Bacteria</taxon>
        <taxon>Pseudomonadati</taxon>
        <taxon>Pseudomonadota</taxon>
        <taxon>Betaproteobacteria</taxon>
        <taxon>Burkholderiales</taxon>
        <taxon>Comamonadaceae</taxon>
        <taxon>Variovorax</taxon>
    </lineage>
</organism>
<proteinExistence type="predicted"/>
<keyword evidence="2" id="KW-1185">Reference proteome</keyword>
<evidence type="ECO:0000313" key="2">
    <source>
        <dbReference type="Proteomes" id="UP001363010"/>
    </source>
</evidence>
<sequence>MTDDDAPAKGCGAGGIALSLVPWMNHDGMNFHAGDPEGSANAAALKAAG</sequence>
<name>A0ABU8W0P5_9BURK</name>
<dbReference type="EMBL" id="JBBKZV010000008">
    <property type="protein sequence ID" value="MEJ8823562.1"/>
    <property type="molecule type" value="Genomic_DNA"/>
</dbReference>
<protein>
    <submittedName>
        <fullName evidence="1">Uncharacterized protein</fullName>
    </submittedName>
</protein>
<gene>
    <name evidence="1" type="ORF">WKW80_16200</name>
</gene>
<dbReference type="Proteomes" id="UP001363010">
    <property type="component" value="Unassembled WGS sequence"/>
</dbReference>
<comment type="caution">
    <text evidence="1">The sequence shown here is derived from an EMBL/GenBank/DDBJ whole genome shotgun (WGS) entry which is preliminary data.</text>
</comment>
<accession>A0ABU8W0P5</accession>
<dbReference type="RefSeq" id="WP_340364590.1">
    <property type="nucleotide sequence ID" value="NZ_JBBKZV010000008.1"/>
</dbReference>